<comment type="caution">
    <text evidence="2">The sequence shown here is derived from an EMBL/GenBank/DDBJ whole genome shotgun (WGS) entry which is preliminary data.</text>
</comment>
<keyword evidence="1" id="KW-0175">Coiled coil</keyword>
<evidence type="ECO:0000313" key="2">
    <source>
        <dbReference type="EMBL" id="OMJ72288.1"/>
    </source>
</evidence>
<dbReference type="EMBL" id="MPUH01000914">
    <property type="protein sequence ID" value="OMJ72288.1"/>
    <property type="molecule type" value="Genomic_DNA"/>
</dbReference>
<dbReference type="Proteomes" id="UP000187209">
    <property type="component" value="Unassembled WGS sequence"/>
</dbReference>
<organism evidence="2 3">
    <name type="scientific">Stentor coeruleus</name>
    <dbReference type="NCBI Taxonomy" id="5963"/>
    <lineage>
        <taxon>Eukaryota</taxon>
        <taxon>Sar</taxon>
        <taxon>Alveolata</taxon>
        <taxon>Ciliophora</taxon>
        <taxon>Postciliodesmatophora</taxon>
        <taxon>Heterotrichea</taxon>
        <taxon>Heterotrichida</taxon>
        <taxon>Stentoridae</taxon>
        <taxon>Stentor</taxon>
    </lineage>
</organism>
<accession>A0A1R2B694</accession>
<keyword evidence="3" id="KW-1185">Reference proteome</keyword>
<evidence type="ECO:0000256" key="1">
    <source>
        <dbReference type="SAM" id="Coils"/>
    </source>
</evidence>
<feature type="coiled-coil region" evidence="1">
    <location>
        <begin position="55"/>
        <end position="103"/>
    </location>
</feature>
<dbReference type="AlphaFoldDB" id="A0A1R2B694"/>
<gene>
    <name evidence="2" type="ORF">SteCoe_29309</name>
</gene>
<name>A0A1R2B694_9CILI</name>
<evidence type="ECO:0000313" key="3">
    <source>
        <dbReference type="Proteomes" id="UP000187209"/>
    </source>
</evidence>
<reference evidence="2 3" key="1">
    <citation type="submission" date="2016-11" db="EMBL/GenBank/DDBJ databases">
        <title>The macronuclear genome of Stentor coeruleus: a giant cell with tiny introns.</title>
        <authorList>
            <person name="Slabodnick M."/>
            <person name="Ruby J.G."/>
            <person name="Reiff S.B."/>
            <person name="Swart E.C."/>
            <person name="Gosai S."/>
            <person name="Prabakaran S."/>
            <person name="Witkowska E."/>
            <person name="Larue G.E."/>
            <person name="Fisher S."/>
            <person name="Freeman R.M."/>
            <person name="Gunawardena J."/>
            <person name="Chu W."/>
            <person name="Stover N.A."/>
            <person name="Gregory B.D."/>
            <person name="Nowacki M."/>
            <person name="Derisi J."/>
            <person name="Roy S.W."/>
            <person name="Marshall W.F."/>
            <person name="Sood P."/>
        </authorList>
    </citation>
    <scope>NUCLEOTIDE SEQUENCE [LARGE SCALE GENOMIC DNA]</scope>
    <source>
        <strain evidence="2">WM001</strain>
    </source>
</reference>
<proteinExistence type="predicted"/>
<protein>
    <submittedName>
        <fullName evidence="2">Uncharacterized protein</fullName>
    </submittedName>
</protein>
<sequence length="105" mass="12506">MSYNANDKFWTQRVQKEEQRIFRELKSRGELNALRDAERLSNFSSYHGINVRKPGQGLKETIERLEIVLEEERKKRQKAENTVKKLKMLLRSLENSKDNIESINK</sequence>